<proteinExistence type="predicted"/>
<dbReference type="PANTHER" id="PTHR37953:SF1">
    <property type="entry name" value="UPF0127 PROTEIN MJ1496"/>
    <property type="match status" value="1"/>
</dbReference>
<evidence type="ECO:0008006" key="3">
    <source>
        <dbReference type="Google" id="ProtNLM"/>
    </source>
</evidence>
<dbReference type="InterPro" id="IPR003795">
    <property type="entry name" value="DUF192"/>
</dbReference>
<gene>
    <name evidence="1" type="ORF">SAMN06265374_1599</name>
</gene>
<organism evidence="1 2">
    <name type="scientific">Roseibium denhamense</name>
    <dbReference type="NCBI Taxonomy" id="76305"/>
    <lineage>
        <taxon>Bacteria</taxon>
        <taxon>Pseudomonadati</taxon>
        <taxon>Pseudomonadota</taxon>
        <taxon>Alphaproteobacteria</taxon>
        <taxon>Hyphomicrobiales</taxon>
        <taxon>Stappiaceae</taxon>
        <taxon>Roseibium</taxon>
    </lineage>
</organism>
<dbReference type="Pfam" id="PF02643">
    <property type="entry name" value="DUF192"/>
    <property type="match status" value="1"/>
</dbReference>
<dbReference type="InterPro" id="IPR038695">
    <property type="entry name" value="Saro_0823-like_sf"/>
</dbReference>
<evidence type="ECO:0000313" key="2">
    <source>
        <dbReference type="Proteomes" id="UP001157914"/>
    </source>
</evidence>
<dbReference type="PANTHER" id="PTHR37953">
    <property type="entry name" value="UPF0127 PROTEIN MJ1496"/>
    <property type="match status" value="1"/>
</dbReference>
<dbReference type="EMBL" id="FXTT01000002">
    <property type="protein sequence ID" value="SMP15584.1"/>
    <property type="molecule type" value="Genomic_DNA"/>
</dbReference>
<evidence type="ECO:0000313" key="1">
    <source>
        <dbReference type="EMBL" id="SMP15584.1"/>
    </source>
</evidence>
<reference evidence="1 2" key="1">
    <citation type="submission" date="2017-05" db="EMBL/GenBank/DDBJ databases">
        <authorList>
            <person name="Varghese N."/>
            <person name="Submissions S."/>
        </authorList>
    </citation>
    <scope>NUCLEOTIDE SEQUENCE [LARGE SCALE GENOMIC DNA]</scope>
    <source>
        <strain evidence="1 2">DSM 15949</strain>
    </source>
</reference>
<name>A0ABY1NRD0_9HYPH</name>
<protein>
    <recommendedName>
        <fullName evidence="3">DUF192 domain-containing protein</fullName>
    </recommendedName>
</protein>
<dbReference type="Proteomes" id="UP001157914">
    <property type="component" value="Unassembled WGS sequence"/>
</dbReference>
<dbReference type="RefSeq" id="WP_208997288.1">
    <property type="nucleotide sequence ID" value="NZ_BAAAEA010000003.1"/>
</dbReference>
<accession>A0ABY1NRD0</accession>
<dbReference type="Gene3D" id="2.60.120.1140">
    <property type="entry name" value="Protein of unknown function DUF192"/>
    <property type="match status" value="1"/>
</dbReference>
<keyword evidence="2" id="KW-1185">Reference proteome</keyword>
<comment type="caution">
    <text evidence="1">The sequence shown here is derived from an EMBL/GenBank/DDBJ whole genome shotgun (WGS) entry which is preliminary data.</text>
</comment>
<sequence>MLLQFRPTKIVQIVFTALVFVALSGLVKAQDVPDRLAMETLTIQSDGGEHVFQVEVAKTDRERARGLMFREAMAADHGMLFIFESEGERFFWMKNTPLSLDIIYANGAGKIVSIAEDTLPYSERVIPSNYPSRFVLELNAGTSKKLGIKPGDVMASPSITDAKP</sequence>